<dbReference type="OrthoDB" id="9810154at2"/>
<dbReference type="RefSeq" id="WP_116881220.1">
    <property type="nucleotide sequence ID" value="NZ_QURB01000006.1"/>
</dbReference>
<comment type="caution">
    <text evidence="1">The sequence shown here is derived from an EMBL/GenBank/DDBJ whole genome shotgun (WGS) entry which is preliminary data.</text>
</comment>
<dbReference type="EMBL" id="QURB01000006">
    <property type="protein sequence ID" value="RFC53939.1"/>
    <property type="molecule type" value="Genomic_DNA"/>
</dbReference>
<reference evidence="1 2" key="1">
    <citation type="submission" date="2018-08" db="EMBL/GenBank/DDBJ databases">
        <title>The draft genome squence of Brumimicrobium sp. N62.</title>
        <authorList>
            <person name="Du Z.-J."/>
            <person name="Luo H.-R."/>
        </authorList>
    </citation>
    <scope>NUCLEOTIDE SEQUENCE [LARGE SCALE GENOMIC DNA]</scope>
    <source>
        <strain evidence="1 2">N62</strain>
    </source>
</reference>
<dbReference type="InterPro" id="IPR029033">
    <property type="entry name" value="His_PPase_superfam"/>
</dbReference>
<dbReference type="Proteomes" id="UP000257127">
    <property type="component" value="Unassembled WGS sequence"/>
</dbReference>
<dbReference type="Gene3D" id="3.40.50.1240">
    <property type="entry name" value="Phosphoglycerate mutase-like"/>
    <property type="match status" value="1"/>
</dbReference>
<accession>A0A3E1EWL6</accession>
<dbReference type="PANTHER" id="PTHR47623:SF1">
    <property type="entry name" value="OS09G0287300 PROTEIN"/>
    <property type="match status" value="1"/>
</dbReference>
<name>A0A3E1EWL6_9FLAO</name>
<dbReference type="SMART" id="SM00855">
    <property type="entry name" value="PGAM"/>
    <property type="match status" value="1"/>
</dbReference>
<evidence type="ECO:0000313" key="1">
    <source>
        <dbReference type="EMBL" id="RFC53939.1"/>
    </source>
</evidence>
<evidence type="ECO:0008006" key="3">
    <source>
        <dbReference type="Google" id="ProtNLM"/>
    </source>
</evidence>
<organism evidence="1 2">
    <name type="scientific">Brumimicrobium aurantiacum</name>
    <dbReference type="NCBI Taxonomy" id="1737063"/>
    <lineage>
        <taxon>Bacteria</taxon>
        <taxon>Pseudomonadati</taxon>
        <taxon>Bacteroidota</taxon>
        <taxon>Flavobacteriia</taxon>
        <taxon>Flavobacteriales</taxon>
        <taxon>Crocinitomicaceae</taxon>
        <taxon>Brumimicrobium</taxon>
    </lineage>
</organism>
<dbReference type="PANTHER" id="PTHR47623">
    <property type="entry name" value="OS09G0287300 PROTEIN"/>
    <property type="match status" value="1"/>
</dbReference>
<gene>
    <name evidence="1" type="ORF">DXU93_10350</name>
</gene>
<dbReference type="Pfam" id="PF00300">
    <property type="entry name" value="His_Phos_1"/>
    <property type="match status" value="1"/>
</dbReference>
<dbReference type="CDD" id="cd07067">
    <property type="entry name" value="HP_PGM_like"/>
    <property type="match status" value="1"/>
</dbReference>
<sequence length="162" mass="18240">MKLYLLRHGDAEINSSTGKDFDRGLSELGKKQVDRVKKRMEKVAPNVEFTVFCSSALRTKETWKVLSPVIEEQELEFLDDLYLADNNHLLNFLWNVNHPTSDVLLIGHNNGISDLASYLLDQRYTIPTSGLLVIDFPEAKDLSEVGLGTGEEVVKCFPIDEG</sequence>
<proteinExistence type="predicted"/>
<dbReference type="InterPro" id="IPR013078">
    <property type="entry name" value="His_Pase_superF_clade-1"/>
</dbReference>
<dbReference type="SUPFAM" id="SSF53254">
    <property type="entry name" value="Phosphoglycerate mutase-like"/>
    <property type="match status" value="1"/>
</dbReference>
<protein>
    <recommendedName>
        <fullName evidence="3">Phosphohistidine phosphatase SixA</fullName>
    </recommendedName>
</protein>
<dbReference type="AlphaFoldDB" id="A0A3E1EWL6"/>
<evidence type="ECO:0000313" key="2">
    <source>
        <dbReference type="Proteomes" id="UP000257127"/>
    </source>
</evidence>
<keyword evidence="2" id="KW-1185">Reference proteome</keyword>